<evidence type="ECO:0000256" key="3">
    <source>
        <dbReference type="ARBA" id="ARBA00022475"/>
    </source>
</evidence>
<proteinExistence type="inferred from homology"/>
<evidence type="ECO:0000256" key="7">
    <source>
        <dbReference type="SAM" id="Phobius"/>
    </source>
</evidence>
<organism evidence="9 10">
    <name type="scientific">Pedobacter antarcticus 4BY</name>
    <dbReference type="NCBI Taxonomy" id="1358423"/>
    <lineage>
        <taxon>Bacteria</taxon>
        <taxon>Pseudomonadati</taxon>
        <taxon>Bacteroidota</taxon>
        <taxon>Sphingobacteriia</taxon>
        <taxon>Sphingobacteriales</taxon>
        <taxon>Sphingobacteriaceae</taxon>
        <taxon>Pedobacter</taxon>
    </lineage>
</organism>
<gene>
    <name evidence="9" type="ORF">N180_06315</name>
</gene>
<name>A0A081PHG8_9SPHI</name>
<evidence type="ECO:0000256" key="2">
    <source>
        <dbReference type="ARBA" id="ARBA00009298"/>
    </source>
</evidence>
<evidence type="ECO:0000313" key="10">
    <source>
        <dbReference type="Proteomes" id="UP000028007"/>
    </source>
</evidence>
<dbReference type="AlphaFoldDB" id="A0A081PHG8"/>
<feature type="transmembrane region" description="Helical" evidence="7">
    <location>
        <begin position="34"/>
        <end position="54"/>
    </location>
</feature>
<accession>A0A081PHG8</accession>
<reference evidence="9 10" key="1">
    <citation type="journal article" date="1992" name="Int. J. Syst. Bacteriol.">
        <title>Sphingobacterium antarcticus sp. nov. a Psychrotrophic Bacterium from the Soils of Schirmacher Oasis, Antarctica.</title>
        <authorList>
            <person name="Shivaji S."/>
            <person name="Ray M.K."/>
            <person name="Rao N.S."/>
            <person name="Saiserr L."/>
            <person name="Jagannadham M.V."/>
            <person name="Kumar G.S."/>
            <person name="Reddy G."/>
            <person name="Bhargava P.M."/>
        </authorList>
    </citation>
    <scope>NUCLEOTIDE SEQUENCE [LARGE SCALE GENOMIC DNA]</scope>
    <source>
        <strain evidence="9 10">4BY</strain>
    </source>
</reference>
<keyword evidence="6 7" id="KW-0472">Membrane</keyword>
<dbReference type="GO" id="GO:0005886">
    <property type="term" value="C:plasma membrane"/>
    <property type="evidence" value="ECO:0007669"/>
    <property type="project" value="UniProtKB-SubCell"/>
</dbReference>
<dbReference type="Proteomes" id="UP000028007">
    <property type="component" value="Unassembled WGS sequence"/>
</dbReference>
<dbReference type="PRINTS" id="PR01837">
    <property type="entry name" value="MGTCSAPBPROT"/>
</dbReference>
<feature type="transmembrane region" description="Helical" evidence="7">
    <location>
        <begin position="66"/>
        <end position="85"/>
    </location>
</feature>
<evidence type="ECO:0000256" key="1">
    <source>
        <dbReference type="ARBA" id="ARBA00004651"/>
    </source>
</evidence>
<dbReference type="eggNOG" id="COG1285">
    <property type="taxonomic scope" value="Bacteria"/>
</dbReference>
<keyword evidence="3" id="KW-1003">Cell membrane</keyword>
<evidence type="ECO:0000256" key="5">
    <source>
        <dbReference type="ARBA" id="ARBA00022989"/>
    </source>
</evidence>
<sequence>MDINFELLLSAKLLLALLLGSIVGIEREKEQQNMGIRTFACICVASCLFVSVAAHLTEDRSATARMLAAIATGLGFIGAGIGFRSEKSMPIGLTTAAGLWTIAAVGIAIALNMFVLAVSATAITLLIFGINQFSWYKRFIKKLSNNKNNDHETE</sequence>
<dbReference type="InterPro" id="IPR003416">
    <property type="entry name" value="MgtC/SapB/SrpB/YhiD_fam"/>
</dbReference>
<dbReference type="RefSeq" id="WP_037440244.1">
    <property type="nucleotide sequence ID" value="NZ_JNFF01000048.1"/>
</dbReference>
<evidence type="ECO:0000256" key="6">
    <source>
        <dbReference type="ARBA" id="ARBA00023136"/>
    </source>
</evidence>
<dbReference type="OrthoDB" id="9811198at2"/>
<dbReference type="Pfam" id="PF02308">
    <property type="entry name" value="MgtC"/>
    <property type="match status" value="1"/>
</dbReference>
<feature type="domain" description="MgtC/SapB/SrpB/YhiD N-terminal" evidence="8">
    <location>
        <begin position="13"/>
        <end position="129"/>
    </location>
</feature>
<evidence type="ECO:0000259" key="8">
    <source>
        <dbReference type="Pfam" id="PF02308"/>
    </source>
</evidence>
<dbReference type="PANTHER" id="PTHR33778:SF1">
    <property type="entry name" value="MAGNESIUM TRANSPORTER YHID-RELATED"/>
    <property type="match status" value="1"/>
</dbReference>
<keyword evidence="4 7" id="KW-0812">Transmembrane</keyword>
<dbReference type="InterPro" id="IPR049177">
    <property type="entry name" value="MgtC_SapB_SrpB_YhiD_N"/>
</dbReference>
<keyword evidence="5 7" id="KW-1133">Transmembrane helix</keyword>
<comment type="similarity">
    <text evidence="2">Belongs to the MgtC/SapB family.</text>
</comment>
<evidence type="ECO:0000313" key="9">
    <source>
        <dbReference type="EMBL" id="KEQ30141.1"/>
    </source>
</evidence>
<protein>
    <submittedName>
        <fullName evidence="9">Membrane protein</fullName>
    </submittedName>
</protein>
<dbReference type="PANTHER" id="PTHR33778">
    <property type="entry name" value="PROTEIN MGTC"/>
    <property type="match status" value="1"/>
</dbReference>
<keyword evidence="10" id="KW-1185">Reference proteome</keyword>
<dbReference type="EMBL" id="JNFF01000048">
    <property type="protein sequence ID" value="KEQ30141.1"/>
    <property type="molecule type" value="Genomic_DNA"/>
</dbReference>
<evidence type="ECO:0000256" key="4">
    <source>
        <dbReference type="ARBA" id="ARBA00022692"/>
    </source>
</evidence>
<comment type="subcellular location">
    <subcellularLocation>
        <location evidence="1">Cell membrane</location>
        <topology evidence="1">Multi-pass membrane protein</topology>
    </subcellularLocation>
</comment>
<feature type="transmembrane region" description="Helical" evidence="7">
    <location>
        <begin position="97"/>
        <end position="130"/>
    </location>
</feature>
<comment type="caution">
    <text evidence="9">The sequence shown here is derived from an EMBL/GenBank/DDBJ whole genome shotgun (WGS) entry which is preliminary data.</text>
</comment>